<reference evidence="4" key="1">
    <citation type="submission" date="2016-10" db="EMBL/GenBank/DDBJ databases">
        <authorList>
            <person name="Varghese N."/>
            <person name="Submissions S."/>
        </authorList>
    </citation>
    <scope>NUCLEOTIDE SEQUENCE [LARGE SCALE GENOMIC DNA]</scope>
    <source>
        <strain evidence="4">M83</strain>
    </source>
</reference>
<keyword evidence="3" id="KW-0966">Cell projection</keyword>
<dbReference type="RefSeq" id="WP_074521981.1">
    <property type="nucleotide sequence ID" value="NZ_FNHZ01000006.1"/>
</dbReference>
<feature type="transmembrane region" description="Helical" evidence="1">
    <location>
        <begin position="12"/>
        <end position="33"/>
    </location>
</feature>
<name>A0A1G9YVQ2_9FIRM</name>
<evidence type="ECO:0000313" key="3">
    <source>
        <dbReference type="EMBL" id="SDN13238.1"/>
    </source>
</evidence>
<proteinExistence type="predicted"/>
<organism evidence="3 4">
    <name type="scientific">Lachnospira pectinoschiza</name>
    <dbReference type="NCBI Taxonomy" id="28052"/>
    <lineage>
        <taxon>Bacteria</taxon>
        <taxon>Bacillati</taxon>
        <taxon>Bacillota</taxon>
        <taxon>Clostridia</taxon>
        <taxon>Lachnospirales</taxon>
        <taxon>Lachnospiraceae</taxon>
        <taxon>Lachnospira</taxon>
    </lineage>
</organism>
<feature type="domain" description="Putative Flagellin Flp1-like" evidence="2">
    <location>
        <begin position="6"/>
        <end position="53"/>
    </location>
</feature>
<keyword evidence="1" id="KW-0472">Membrane</keyword>
<dbReference type="AlphaFoldDB" id="A0A1G9YVQ2"/>
<keyword evidence="4" id="KW-1185">Reference proteome</keyword>
<dbReference type="InterPro" id="IPR031564">
    <property type="entry name" value="Flp1-like"/>
</dbReference>
<dbReference type="Proteomes" id="UP000187651">
    <property type="component" value="Unassembled WGS sequence"/>
</dbReference>
<sequence>MKRFKNFLKEEDGMGVIEVVLIIVVLIGLVSIFKTQITSLVQTLLKNMSDEAKNI</sequence>
<protein>
    <submittedName>
        <fullName evidence="3">Putative Flagellin, Flp1-like, domain</fullName>
    </submittedName>
</protein>
<accession>A0A1G9YVQ2</accession>
<keyword evidence="3" id="KW-0969">Cilium</keyword>
<dbReference type="Pfam" id="PF16982">
    <property type="entry name" value="Flp1_like"/>
    <property type="match status" value="1"/>
</dbReference>
<keyword evidence="1" id="KW-0812">Transmembrane</keyword>
<keyword evidence="1" id="KW-1133">Transmembrane helix</keyword>
<evidence type="ECO:0000313" key="4">
    <source>
        <dbReference type="Proteomes" id="UP000187651"/>
    </source>
</evidence>
<gene>
    <name evidence="3" type="ORF">SAMN05216544_1962</name>
</gene>
<evidence type="ECO:0000256" key="1">
    <source>
        <dbReference type="SAM" id="Phobius"/>
    </source>
</evidence>
<keyword evidence="3" id="KW-0282">Flagellum</keyword>
<evidence type="ECO:0000259" key="2">
    <source>
        <dbReference type="Pfam" id="PF16982"/>
    </source>
</evidence>
<dbReference type="EMBL" id="FNHZ01000006">
    <property type="protein sequence ID" value="SDN13238.1"/>
    <property type="molecule type" value="Genomic_DNA"/>
</dbReference>